<accession>A0A4Q7PBH5</accession>
<sequence length="328" mass="38508">MYRTGNLVSLLTIPFIFLYVQTIILNRKVKPIDLLHLLPALLFFIDFLPVFILNHQEKLKLIESEISDPVLFTQYRQSRFFSFDFYTSFRTILLIIYWIASITLVFKYQHKIKKTFHDFGKSWFIWIKIFLGFELLLFLPFLIFSRSAEPLLGFELLHFFTAVLAFGAGLSLLFFPRILYGLNVEKYIEQKTKEKTDTKDFLTQEKILEIETKLKAVLDQEKKFLKRGYSIHNLALDTGIPGYLLTLFINHHLDCSFSDFINQKRVEEACLFIDSGKYDHLSIHGLAEMAGFNNRNSFTQAFQKFKNISPSLYIRSAKVKNLSKSRQD</sequence>
<feature type="transmembrane region" description="Helical" evidence="4">
    <location>
        <begin position="156"/>
        <end position="175"/>
    </location>
</feature>
<evidence type="ECO:0000259" key="5">
    <source>
        <dbReference type="PROSITE" id="PS01124"/>
    </source>
</evidence>
<dbReference type="InterPro" id="IPR018060">
    <property type="entry name" value="HTH_AraC"/>
</dbReference>
<dbReference type="Gene3D" id="1.10.10.60">
    <property type="entry name" value="Homeodomain-like"/>
    <property type="match status" value="1"/>
</dbReference>
<evidence type="ECO:0000313" key="7">
    <source>
        <dbReference type="Proteomes" id="UP000292209"/>
    </source>
</evidence>
<dbReference type="GO" id="GO:0003700">
    <property type="term" value="F:DNA-binding transcription factor activity"/>
    <property type="evidence" value="ECO:0007669"/>
    <property type="project" value="InterPro"/>
</dbReference>
<dbReference type="InterPro" id="IPR018062">
    <property type="entry name" value="HTH_AraC-typ_CS"/>
</dbReference>
<comment type="caution">
    <text evidence="6">The sequence shown here is derived from an EMBL/GenBank/DDBJ whole genome shotgun (WGS) entry which is preliminary data.</text>
</comment>
<keyword evidence="4" id="KW-0472">Membrane</keyword>
<dbReference type="PROSITE" id="PS01124">
    <property type="entry name" value="HTH_ARAC_FAMILY_2"/>
    <property type="match status" value="1"/>
</dbReference>
<dbReference type="InterPro" id="IPR009057">
    <property type="entry name" value="Homeodomain-like_sf"/>
</dbReference>
<evidence type="ECO:0000256" key="2">
    <source>
        <dbReference type="ARBA" id="ARBA00023125"/>
    </source>
</evidence>
<evidence type="ECO:0000256" key="1">
    <source>
        <dbReference type="ARBA" id="ARBA00023015"/>
    </source>
</evidence>
<dbReference type="Pfam" id="PF12833">
    <property type="entry name" value="HTH_18"/>
    <property type="match status" value="1"/>
</dbReference>
<keyword evidence="3" id="KW-0804">Transcription</keyword>
<feature type="transmembrane region" description="Helical" evidence="4">
    <location>
        <begin position="34"/>
        <end position="53"/>
    </location>
</feature>
<name>A0A4Q7PBH5_9BACT</name>
<dbReference type="AlphaFoldDB" id="A0A4Q7PBH5"/>
<gene>
    <name evidence="6" type="ORF">BC751_3269</name>
</gene>
<protein>
    <submittedName>
        <fullName evidence="6">AraC-like DNA-binding protein</fullName>
    </submittedName>
</protein>
<keyword evidence="7" id="KW-1185">Reference proteome</keyword>
<feature type="transmembrane region" description="Helical" evidence="4">
    <location>
        <begin position="85"/>
        <end position="105"/>
    </location>
</feature>
<proteinExistence type="predicted"/>
<evidence type="ECO:0000313" key="6">
    <source>
        <dbReference type="EMBL" id="RZS97653.1"/>
    </source>
</evidence>
<dbReference type="GO" id="GO:0043565">
    <property type="term" value="F:sequence-specific DNA binding"/>
    <property type="evidence" value="ECO:0007669"/>
    <property type="project" value="InterPro"/>
</dbReference>
<dbReference type="PANTHER" id="PTHR43280">
    <property type="entry name" value="ARAC-FAMILY TRANSCRIPTIONAL REGULATOR"/>
    <property type="match status" value="1"/>
</dbReference>
<dbReference type="EMBL" id="SGXG01000001">
    <property type="protein sequence ID" value="RZS97653.1"/>
    <property type="molecule type" value="Genomic_DNA"/>
</dbReference>
<feature type="transmembrane region" description="Helical" evidence="4">
    <location>
        <begin position="125"/>
        <end position="144"/>
    </location>
</feature>
<feature type="transmembrane region" description="Helical" evidence="4">
    <location>
        <begin position="6"/>
        <end position="25"/>
    </location>
</feature>
<dbReference type="SUPFAM" id="SSF46689">
    <property type="entry name" value="Homeodomain-like"/>
    <property type="match status" value="1"/>
</dbReference>
<dbReference type="SMART" id="SM00342">
    <property type="entry name" value="HTH_ARAC"/>
    <property type="match status" value="1"/>
</dbReference>
<keyword evidence="1" id="KW-0805">Transcription regulation</keyword>
<keyword evidence="4" id="KW-1133">Transmembrane helix</keyword>
<feature type="domain" description="HTH araC/xylS-type" evidence="5">
    <location>
        <begin position="215"/>
        <end position="316"/>
    </location>
</feature>
<dbReference type="Proteomes" id="UP000292209">
    <property type="component" value="Unassembled WGS sequence"/>
</dbReference>
<keyword evidence="4" id="KW-0812">Transmembrane</keyword>
<organism evidence="6 7">
    <name type="scientific">Cecembia calidifontis</name>
    <dbReference type="NCBI Taxonomy" id="1187080"/>
    <lineage>
        <taxon>Bacteria</taxon>
        <taxon>Pseudomonadati</taxon>
        <taxon>Bacteroidota</taxon>
        <taxon>Cytophagia</taxon>
        <taxon>Cytophagales</taxon>
        <taxon>Cyclobacteriaceae</taxon>
        <taxon>Cecembia</taxon>
    </lineage>
</organism>
<evidence type="ECO:0000256" key="3">
    <source>
        <dbReference type="ARBA" id="ARBA00023163"/>
    </source>
</evidence>
<dbReference type="PANTHER" id="PTHR43280:SF29">
    <property type="entry name" value="ARAC-FAMILY TRANSCRIPTIONAL REGULATOR"/>
    <property type="match status" value="1"/>
</dbReference>
<evidence type="ECO:0000256" key="4">
    <source>
        <dbReference type="SAM" id="Phobius"/>
    </source>
</evidence>
<keyword evidence="2 6" id="KW-0238">DNA-binding</keyword>
<reference evidence="6 7" key="1">
    <citation type="submission" date="2019-02" db="EMBL/GenBank/DDBJ databases">
        <title>Genomic Encyclopedia of Archaeal and Bacterial Type Strains, Phase II (KMG-II): from individual species to whole genera.</title>
        <authorList>
            <person name="Goeker M."/>
        </authorList>
    </citation>
    <scope>NUCLEOTIDE SEQUENCE [LARGE SCALE GENOMIC DNA]</scope>
    <source>
        <strain evidence="6 7">DSM 21411</strain>
    </source>
</reference>
<dbReference type="PROSITE" id="PS00041">
    <property type="entry name" value="HTH_ARAC_FAMILY_1"/>
    <property type="match status" value="1"/>
</dbReference>